<keyword evidence="2" id="KW-0012">Acyltransferase</keyword>
<name>A0ABQ5YG40_9NEIS</name>
<evidence type="ECO:0000259" key="3">
    <source>
        <dbReference type="PROSITE" id="PS51186"/>
    </source>
</evidence>
<proteinExistence type="predicted"/>
<dbReference type="InterPro" id="IPR016181">
    <property type="entry name" value="Acyl_CoA_acyltransferase"/>
</dbReference>
<dbReference type="InterPro" id="IPR000182">
    <property type="entry name" value="GNAT_dom"/>
</dbReference>
<dbReference type="SUPFAM" id="SSF55729">
    <property type="entry name" value="Acyl-CoA N-acyltransferases (Nat)"/>
    <property type="match status" value="1"/>
</dbReference>
<evidence type="ECO:0000313" key="5">
    <source>
        <dbReference type="Proteomes" id="UP001156706"/>
    </source>
</evidence>
<keyword evidence="1" id="KW-0808">Transferase</keyword>
<evidence type="ECO:0000256" key="2">
    <source>
        <dbReference type="ARBA" id="ARBA00023315"/>
    </source>
</evidence>
<dbReference type="InterPro" id="IPR050832">
    <property type="entry name" value="Bact_Acetyltransf"/>
</dbReference>
<dbReference type="Pfam" id="PF00583">
    <property type="entry name" value="Acetyltransf_1"/>
    <property type="match status" value="1"/>
</dbReference>
<reference evidence="5" key="1">
    <citation type="journal article" date="2019" name="Int. J. Syst. Evol. Microbiol.">
        <title>The Global Catalogue of Microorganisms (GCM) 10K type strain sequencing project: providing services to taxonomists for standard genome sequencing and annotation.</title>
        <authorList>
            <consortium name="The Broad Institute Genomics Platform"/>
            <consortium name="The Broad Institute Genome Sequencing Center for Infectious Disease"/>
            <person name="Wu L."/>
            <person name="Ma J."/>
        </authorList>
    </citation>
    <scope>NUCLEOTIDE SEQUENCE [LARGE SCALE GENOMIC DNA]</scope>
    <source>
        <strain evidence="5">NBRC 110044</strain>
    </source>
</reference>
<sequence length="194" mass="21085">MHPVLLRPWQGKDSAEALTALLHRAFAPMARMGLDCASARQQPAATEARLASGQGFVAEVNGQLVGTLTVYGTLPRSDADAYREPGVASVHQFAVEPDWQRRGVGDALLRMAERWAQCQGCHALALDTPQQARHLLTYYLRKGYILAESLRFTGRSYQSLVLRKSIAPAIHTVQAGQQPGMVHAVACTSGTRHG</sequence>
<accession>A0ABQ5YG40</accession>
<keyword evidence="5" id="KW-1185">Reference proteome</keyword>
<dbReference type="EMBL" id="BSOG01000002">
    <property type="protein sequence ID" value="GLR13447.1"/>
    <property type="molecule type" value="Genomic_DNA"/>
</dbReference>
<dbReference type="Proteomes" id="UP001156706">
    <property type="component" value="Unassembled WGS sequence"/>
</dbReference>
<protein>
    <recommendedName>
        <fullName evidence="3">N-acetyltransferase domain-containing protein</fullName>
    </recommendedName>
</protein>
<dbReference type="CDD" id="cd04301">
    <property type="entry name" value="NAT_SF"/>
    <property type="match status" value="1"/>
</dbReference>
<gene>
    <name evidence="4" type="ORF">GCM10007907_22370</name>
</gene>
<dbReference type="PROSITE" id="PS51186">
    <property type="entry name" value="GNAT"/>
    <property type="match status" value="1"/>
</dbReference>
<feature type="domain" description="N-acetyltransferase" evidence="3">
    <location>
        <begin position="4"/>
        <end position="167"/>
    </location>
</feature>
<dbReference type="PANTHER" id="PTHR43877">
    <property type="entry name" value="AMINOALKYLPHOSPHONATE N-ACETYLTRANSFERASE-RELATED-RELATED"/>
    <property type="match status" value="1"/>
</dbReference>
<comment type="caution">
    <text evidence="4">The sequence shown here is derived from an EMBL/GenBank/DDBJ whole genome shotgun (WGS) entry which is preliminary data.</text>
</comment>
<evidence type="ECO:0000313" key="4">
    <source>
        <dbReference type="EMBL" id="GLR13447.1"/>
    </source>
</evidence>
<evidence type="ECO:0000256" key="1">
    <source>
        <dbReference type="ARBA" id="ARBA00022679"/>
    </source>
</evidence>
<dbReference type="Gene3D" id="3.40.630.30">
    <property type="match status" value="1"/>
</dbReference>
<organism evidence="4 5">
    <name type="scientific">Chitinimonas prasina</name>
    <dbReference type="NCBI Taxonomy" id="1434937"/>
    <lineage>
        <taxon>Bacteria</taxon>
        <taxon>Pseudomonadati</taxon>
        <taxon>Pseudomonadota</taxon>
        <taxon>Betaproteobacteria</taxon>
        <taxon>Neisseriales</taxon>
        <taxon>Chitinibacteraceae</taxon>
        <taxon>Chitinimonas</taxon>
    </lineage>
</organism>